<reference evidence="1 2" key="1">
    <citation type="journal article" date="2023" name="G3 (Bethesda)">
        <title>A chromosome-length genome assembly and annotation of blackberry (Rubus argutus, cv. 'Hillquist').</title>
        <authorList>
            <person name="Bruna T."/>
            <person name="Aryal R."/>
            <person name="Dudchenko O."/>
            <person name="Sargent D.J."/>
            <person name="Mead D."/>
            <person name="Buti M."/>
            <person name="Cavallini A."/>
            <person name="Hytonen T."/>
            <person name="Andres J."/>
            <person name="Pham M."/>
            <person name="Weisz D."/>
            <person name="Mascagni F."/>
            <person name="Usai G."/>
            <person name="Natali L."/>
            <person name="Bassil N."/>
            <person name="Fernandez G.E."/>
            <person name="Lomsadze A."/>
            <person name="Armour M."/>
            <person name="Olukolu B."/>
            <person name="Poorten T."/>
            <person name="Britton C."/>
            <person name="Davik J."/>
            <person name="Ashrafi H."/>
            <person name="Aiden E.L."/>
            <person name="Borodovsky M."/>
            <person name="Worthington M."/>
        </authorList>
    </citation>
    <scope>NUCLEOTIDE SEQUENCE [LARGE SCALE GENOMIC DNA]</scope>
    <source>
        <strain evidence="1">PI 553951</strain>
    </source>
</reference>
<accession>A0AAW1WIT2</accession>
<dbReference type="SUPFAM" id="SSF117281">
    <property type="entry name" value="Kelch motif"/>
    <property type="match status" value="1"/>
</dbReference>
<dbReference type="Proteomes" id="UP001457282">
    <property type="component" value="Unassembled WGS sequence"/>
</dbReference>
<dbReference type="EMBL" id="JBEDUW010000006">
    <property type="protein sequence ID" value="KAK9923220.1"/>
    <property type="molecule type" value="Genomic_DNA"/>
</dbReference>
<evidence type="ECO:0000313" key="1">
    <source>
        <dbReference type="EMBL" id="KAK9923220.1"/>
    </source>
</evidence>
<evidence type="ECO:0000313" key="2">
    <source>
        <dbReference type="Proteomes" id="UP001457282"/>
    </source>
</evidence>
<proteinExistence type="predicted"/>
<gene>
    <name evidence="1" type="ORF">M0R45_031649</name>
</gene>
<dbReference type="InterPro" id="IPR015915">
    <property type="entry name" value="Kelch-typ_b-propeller"/>
</dbReference>
<comment type="caution">
    <text evidence="1">The sequence shown here is derived from an EMBL/GenBank/DDBJ whole genome shotgun (WGS) entry which is preliminary data.</text>
</comment>
<dbReference type="Gene3D" id="2.130.10.10">
    <property type="entry name" value="YVTN repeat-like/Quinoprotein amine dehydrogenase"/>
    <property type="match status" value="1"/>
</dbReference>
<protein>
    <submittedName>
        <fullName evidence="1">Uncharacterized protein</fullName>
    </submittedName>
</protein>
<sequence length="282" mass="31633">MDRSMDRPIFIHASHTDRNGGKLPQFYVIEEQGRKISGNSLQNHDLMRRLNVPNLDEDIWFSSLVAANSCLYVIGARRKISIGGGGSWYTYEPVEGYMVLDLAKKDKEWRWQHDGDFLNFKHHGAMACEDDGSIYTFGGDRNYHVFDSGTAENIPLLPEELGRVPNLLWVSNKKVLGYTDGRGRCLGANLLVCYDLESGGGKWETTCGPRACCFSIATCFRLGLGIPMILVGLGRPTYTFLILRSVNGSPNQWMAFPMMGLSSPKFKRSKTILPYTLNRTCS</sequence>
<dbReference type="AlphaFoldDB" id="A0AAW1WIT2"/>
<dbReference type="InterPro" id="IPR015943">
    <property type="entry name" value="WD40/YVTN_repeat-like_dom_sf"/>
</dbReference>
<organism evidence="1 2">
    <name type="scientific">Rubus argutus</name>
    <name type="common">Southern blackberry</name>
    <dbReference type="NCBI Taxonomy" id="59490"/>
    <lineage>
        <taxon>Eukaryota</taxon>
        <taxon>Viridiplantae</taxon>
        <taxon>Streptophyta</taxon>
        <taxon>Embryophyta</taxon>
        <taxon>Tracheophyta</taxon>
        <taxon>Spermatophyta</taxon>
        <taxon>Magnoliopsida</taxon>
        <taxon>eudicotyledons</taxon>
        <taxon>Gunneridae</taxon>
        <taxon>Pentapetalae</taxon>
        <taxon>rosids</taxon>
        <taxon>fabids</taxon>
        <taxon>Rosales</taxon>
        <taxon>Rosaceae</taxon>
        <taxon>Rosoideae</taxon>
        <taxon>Rosoideae incertae sedis</taxon>
        <taxon>Rubus</taxon>
    </lineage>
</organism>
<name>A0AAW1WIT2_RUBAR</name>
<keyword evidence="2" id="KW-1185">Reference proteome</keyword>